<accession>A0A4U0RIC2</accession>
<keyword evidence="9" id="KW-1185">Reference proteome</keyword>
<keyword evidence="3" id="KW-1003">Cell membrane</keyword>
<evidence type="ECO:0000313" key="8">
    <source>
        <dbReference type="EMBL" id="TJZ94957.1"/>
    </source>
</evidence>
<reference evidence="8 9" key="1">
    <citation type="submission" date="2019-04" db="EMBL/GenBank/DDBJ databases">
        <title>Streptomyces oryziradicis sp. nov., a novel actinomycete isolated from rhizosphere soil of rice (Oryza sativa L.).</title>
        <authorList>
            <person name="Li C."/>
        </authorList>
    </citation>
    <scope>NUCLEOTIDE SEQUENCE [LARGE SCALE GENOMIC DNA]</scope>
    <source>
        <strain evidence="8 9">NEAU-C40</strain>
    </source>
</reference>
<evidence type="ECO:0000256" key="2">
    <source>
        <dbReference type="ARBA" id="ARBA00022448"/>
    </source>
</evidence>
<organism evidence="8 9">
    <name type="scientific">Actinacidiphila oryziradicis</name>
    <dbReference type="NCBI Taxonomy" id="2571141"/>
    <lineage>
        <taxon>Bacteria</taxon>
        <taxon>Bacillati</taxon>
        <taxon>Actinomycetota</taxon>
        <taxon>Actinomycetes</taxon>
        <taxon>Kitasatosporales</taxon>
        <taxon>Streptomycetaceae</taxon>
        <taxon>Actinacidiphila</taxon>
    </lineage>
</organism>
<dbReference type="PANTHER" id="PTHR23517">
    <property type="entry name" value="RESISTANCE PROTEIN MDTM, PUTATIVE-RELATED-RELATED"/>
    <property type="match status" value="1"/>
</dbReference>
<dbReference type="GO" id="GO:0022857">
    <property type="term" value="F:transmembrane transporter activity"/>
    <property type="evidence" value="ECO:0007669"/>
    <property type="project" value="InterPro"/>
</dbReference>
<dbReference type="Gene3D" id="1.20.1250.20">
    <property type="entry name" value="MFS general substrate transporter like domains"/>
    <property type="match status" value="1"/>
</dbReference>
<evidence type="ECO:0000256" key="1">
    <source>
        <dbReference type="ARBA" id="ARBA00004651"/>
    </source>
</evidence>
<dbReference type="OrthoDB" id="3808057at2"/>
<evidence type="ECO:0000256" key="3">
    <source>
        <dbReference type="ARBA" id="ARBA00022475"/>
    </source>
</evidence>
<evidence type="ECO:0000256" key="4">
    <source>
        <dbReference type="ARBA" id="ARBA00022692"/>
    </source>
</evidence>
<keyword evidence="2" id="KW-0813">Transport</keyword>
<dbReference type="SUPFAM" id="SSF103473">
    <property type="entry name" value="MFS general substrate transporter"/>
    <property type="match status" value="1"/>
</dbReference>
<sequence length="219" mass="22587">MSGSTQALVRMATRTSSKWSRASCQVSNMLIAVFAADIDYRQQYSTLPVFLADHGLSTGFYGALIAINGGLVICLELPVTVALRKHAPLLITGVGLCLLGSGFTALIAGGNAATAIAMMALLTIGDIFYKSPSTAFVADRAPHHLQGRFQSLYAGASISGVVLAAPLGGAVYQAAPKALWPLCAALAVAAGLAVLAARRLTRLPSTEAEQGSLTALARD</sequence>
<keyword evidence="6 7" id="KW-0472">Membrane</keyword>
<dbReference type="InterPro" id="IPR050171">
    <property type="entry name" value="MFS_Transporters"/>
</dbReference>
<feature type="transmembrane region" description="Helical" evidence="7">
    <location>
        <begin position="59"/>
        <end position="77"/>
    </location>
</feature>
<dbReference type="InterPro" id="IPR036259">
    <property type="entry name" value="MFS_trans_sf"/>
</dbReference>
<gene>
    <name evidence="8" type="ORF">FCI23_52700</name>
</gene>
<evidence type="ECO:0000313" key="9">
    <source>
        <dbReference type="Proteomes" id="UP000305778"/>
    </source>
</evidence>
<dbReference type="GO" id="GO:0005886">
    <property type="term" value="C:plasma membrane"/>
    <property type="evidence" value="ECO:0007669"/>
    <property type="project" value="UniProtKB-SubCell"/>
</dbReference>
<dbReference type="Pfam" id="PF07690">
    <property type="entry name" value="MFS_1"/>
    <property type="match status" value="1"/>
</dbReference>
<feature type="transmembrane region" description="Helical" evidence="7">
    <location>
        <begin position="89"/>
        <end position="107"/>
    </location>
</feature>
<keyword evidence="4 7" id="KW-0812">Transmembrane</keyword>
<feature type="transmembrane region" description="Helical" evidence="7">
    <location>
        <begin position="178"/>
        <end position="197"/>
    </location>
</feature>
<dbReference type="InterPro" id="IPR011701">
    <property type="entry name" value="MFS"/>
</dbReference>
<evidence type="ECO:0000256" key="6">
    <source>
        <dbReference type="ARBA" id="ARBA00023136"/>
    </source>
</evidence>
<keyword evidence="5 7" id="KW-1133">Transmembrane helix</keyword>
<comment type="caution">
    <text evidence="8">The sequence shown here is derived from an EMBL/GenBank/DDBJ whole genome shotgun (WGS) entry which is preliminary data.</text>
</comment>
<evidence type="ECO:0000256" key="5">
    <source>
        <dbReference type="ARBA" id="ARBA00022989"/>
    </source>
</evidence>
<protein>
    <submittedName>
        <fullName evidence="8">MFS transporter</fullName>
    </submittedName>
</protein>
<dbReference type="PANTHER" id="PTHR23517:SF2">
    <property type="entry name" value="MULTIDRUG RESISTANCE PROTEIN MDTH"/>
    <property type="match status" value="1"/>
</dbReference>
<dbReference type="AlphaFoldDB" id="A0A4U0RIC2"/>
<name>A0A4U0RIC2_9ACTN</name>
<proteinExistence type="predicted"/>
<feature type="transmembrane region" description="Helical" evidence="7">
    <location>
        <begin position="152"/>
        <end position="172"/>
    </location>
</feature>
<dbReference type="EMBL" id="SUMC01000194">
    <property type="protein sequence ID" value="TJZ94957.1"/>
    <property type="molecule type" value="Genomic_DNA"/>
</dbReference>
<comment type="subcellular location">
    <subcellularLocation>
        <location evidence="1">Cell membrane</location>
        <topology evidence="1">Multi-pass membrane protein</topology>
    </subcellularLocation>
</comment>
<evidence type="ECO:0000256" key="7">
    <source>
        <dbReference type="SAM" id="Phobius"/>
    </source>
</evidence>
<feature type="transmembrane region" description="Helical" evidence="7">
    <location>
        <begin position="113"/>
        <end position="131"/>
    </location>
</feature>
<dbReference type="Proteomes" id="UP000305778">
    <property type="component" value="Unassembled WGS sequence"/>
</dbReference>